<dbReference type="InterPro" id="IPR002860">
    <property type="entry name" value="BNR_rpt"/>
</dbReference>
<reference evidence="2 3" key="1">
    <citation type="submission" date="2016-04" db="EMBL/GenBank/DDBJ databases">
        <title>Complete genome sequence of Dokdonella koreensis DS-123T.</title>
        <authorList>
            <person name="Kim J.F."/>
            <person name="Lee H."/>
            <person name="Kwak M.-J."/>
        </authorList>
    </citation>
    <scope>NUCLEOTIDE SEQUENCE [LARGE SCALE GENOMIC DNA]</scope>
    <source>
        <strain evidence="2 3">DS-123</strain>
    </source>
</reference>
<keyword evidence="3" id="KW-1185">Reference proteome</keyword>
<dbReference type="Proteomes" id="UP000076830">
    <property type="component" value="Chromosome"/>
</dbReference>
<evidence type="ECO:0000313" key="3">
    <source>
        <dbReference type="Proteomes" id="UP000076830"/>
    </source>
</evidence>
<dbReference type="Gene3D" id="2.130.10.10">
    <property type="entry name" value="YVTN repeat-like/Quinoprotein amine dehydrogenase"/>
    <property type="match status" value="2"/>
</dbReference>
<name>A0A160DY37_9GAMM</name>
<dbReference type="GO" id="GO:0016787">
    <property type="term" value="F:hydrolase activity"/>
    <property type="evidence" value="ECO:0007669"/>
    <property type="project" value="UniProtKB-KW"/>
</dbReference>
<keyword evidence="1" id="KW-0732">Signal</keyword>
<dbReference type="AlphaFoldDB" id="A0A160DY37"/>
<organism evidence="2 3">
    <name type="scientific">Dokdonella koreensis DS-123</name>
    <dbReference type="NCBI Taxonomy" id="1300342"/>
    <lineage>
        <taxon>Bacteria</taxon>
        <taxon>Pseudomonadati</taxon>
        <taxon>Pseudomonadota</taxon>
        <taxon>Gammaproteobacteria</taxon>
        <taxon>Lysobacterales</taxon>
        <taxon>Rhodanobacteraceae</taxon>
        <taxon>Dokdonella</taxon>
    </lineage>
</organism>
<keyword evidence="2" id="KW-0378">Hydrolase</keyword>
<evidence type="ECO:0000256" key="1">
    <source>
        <dbReference type="SAM" id="SignalP"/>
    </source>
</evidence>
<gene>
    <name evidence="2" type="ORF">I596_3506</name>
</gene>
<accession>A0A160DY37</accession>
<proteinExistence type="predicted"/>
<dbReference type="Pfam" id="PF02012">
    <property type="entry name" value="BNR"/>
    <property type="match status" value="1"/>
</dbReference>
<feature type="signal peptide" evidence="1">
    <location>
        <begin position="1"/>
        <end position="25"/>
    </location>
</feature>
<dbReference type="SUPFAM" id="SSF50939">
    <property type="entry name" value="Sialidases"/>
    <property type="match status" value="1"/>
</dbReference>
<evidence type="ECO:0000313" key="2">
    <source>
        <dbReference type="EMBL" id="ANB19494.1"/>
    </source>
</evidence>
<dbReference type="RefSeq" id="WP_067650418.1">
    <property type="nucleotide sequence ID" value="NZ_CP015249.1"/>
</dbReference>
<dbReference type="CDD" id="cd15482">
    <property type="entry name" value="Sialidase_non-viral"/>
    <property type="match status" value="1"/>
</dbReference>
<dbReference type="KEGG" id="dko:I596_3506"/>
<dbReference type="PANTHER" id="PTHR47199">
    <property type="entry name" value="PHOTOSYSTEM II STABILITY/ASSEMBLY FACTOR HCF136, CHLOROPLASTIC"/>
    <property type="match status" value="1"/>
</dbReference>
<dbReference type="PANTHER" id="PTHR47199:SF2">
    <property type="entry name" value="PHOTOSYSTEM II STABILITY_ASSEMBLY FACTOR HCF136, CHLOROPLASTIC"/>
    <property type="match status" value="1"/>
</dbReference>
<dbReference type="InterPro" id="IPR036278">
    <property type="entry name" value="Sialidase_sf"/>
</dbReference>
<dbReference type="STRING" id="1300342.I596_3506"/>
<dbReference type="InterPro" id="IPR015943">
    <property type="entry name" value="WD40/YVTN_repeat-like_dom_sf"/>
</dbReference>
<dbReference type="EMBL" id="CP015249">
    <property type="protein sequence ID" value="ANB19494.1"/>
    <property type="molecule type" value="Genomic_DNA"/>
</dbReference>
<sequence>MFATPAASKPLVLALVLAVPTVATAADWLPASGTGTCSATDVDFSDTRHGFAAGAFNCGLVTDDGGLTWTPIRVVPQQGQSLLFAHAADADTFYAARQNLYRSTDRGKTWTELAALGAAGGGSVFDIHFADAAHWVAAKGGQIHVTDDGGDSWTLAYPGEFNINFDELHFPDPQTGYATGGIVRSSGELGTVLRSDDAGASWTLLTFPHGKITAADFIDADHGIVATQSQGLFETLDGAQTWTSIAASPDVTPIIDLVHRGTHWYAATYAGCVHESFDNARTWQESYCDPAERALAALSARGGAIVAAGNDGVAVFEERILRDGFEEPQAPRF</sequence>
<feature type="chain" id="PRO_5007813249" evidence="1">
    <location>
        <begin position="26"/>
        <end position="333"/>
    </location>
</feature>
<protein>
    <submittedName>
        <fullName evidence="2">Glycosyl hydrolase family protein</fullName>
    </submittedName>
</protein>